<dbReference type="PANTHER" id="PTHR12563">
    <property type="entry name" value="GLYCEROL-3-PHOSPHATE ACYLTRANSFERASE"/>
    <property type="match status" value="1"/>
</dbReference>
<dbReference type="InterPro" id="IPR045520">
    <property type="entry name" value="GPAT/DHAPAT_C"/>
</dbReference>
<dbReference type="EMBL" id="BAABJP010000010">
    <property type="protein sequence ID" value="GAA5154965.1"/>
    <property type="molecule type" value="Genomic_DNA"/>
</dbReference>
<comment type="similarity">
    <text evidence="2">Belongs to the GPAT/DAPAT family.</text>
</comment>
<evidence type="ECO:0000256" key="2">
    <source>
        <dbReference type="ARBA" id="ARBA00007937"/>
    </source>
</evidence>
<gene>
    <name evidence="7" type="ORF">GCM10023321_27510</name>
</gene>
<dbReference type="Proteomes" id="UP001428817">
    <property type="component" value="Unassembled WGS sequence"/>
</dbReference>
<evidence type="ECO:0000256" key="3">
    <source>
        <dbReference type="ARBA" id="ARBA00022679"/>
    </source>
</evidence>
<dbReference type="Pfam" id="PF01553">
    <property type="entry name" value="Acyltransferase"/>
    <property type="match status" value="1"/>
</dbReference>
<reference evidence="8" key="1">
    <citation type="journal article" date="2019" name="Int. J. Syst. Evol. Microbiol.">
        <title>The Global Catalogue of Microorganisms (GCM) 10K type strain sequencing project: providing services to taxonomists for standard genome sequencing and annotation.</title>
        <authorList>
            <consortium name="The Broad Institute Genomics Platform"/>
            <consortium name="The Broad Institute Genome Sequencing Center for Infectious Disease"/>
            <person name="Wu L."/>
            <person name="Ma J."/>
        </authorList>
    </citation>
    <scope>NUCLEOTIDE SEQUENCE [LARGE SCALE GENOMIC DNA]</scope>
    <source>
        <strain evidence="8">JCM 18303</strain>
    </source>
</reference>
<evidence type="ECO:0000256" key="1">
    <source>
        <dbReference type="ARBA" id="ARBA00004184"/>
    </source>
</evidence>
<dbReference type="Pfam" id="PF19277">
    <property type="entry name" value="GPAT_C"/>
    <property type="match status" value="1"/>
</dbReference>
<dbReference type="NCBIfam" id="NF008883">
    <property type="entry name" value="PRK11915.1"/>
    <property type="match status" value="1"/>
</dbReference>
<comment type="subcellular location">
    <subcellularLocation>
        <location evidence="1">Endomembrane system</location>
        <topology evidence="1">Peripheral membrane protein</topology>
    </subcellularLocation>
</comment>
<evidence type="ECO:0000256" key="4">
    <source>
        <dbReference type="ARBA" id="ARBA00023136"/>
    </source>
</evidence>
<dbReference type="SUPFAM" id="SSF69593">
    <property type="entry name" value="Glycerol-3-phosphate (1)-acyltransferase"/>
    <property type="match status" value="1"/>
</dbReference>
<proteinExistence type="inferred from homology"/>
<dbReference type="PANTHER" id="PTHR12563:SF17">
    <property type="entry name" value="DIHYDROXYACETONE PHOSPHATE ACYLTRANSFERASE"/>
    <property type="match status" value="1"/>
</dbReference>
<comment type="caution">
    <text evidence="7">The sequence shown here is derived from an EMBL/GenBank/DDBJ whole genome shotgun (WGS) entry which is preliminary data.</text>
</comment>
<dbReference type="InterPro" id="IPR002123">
    <property type="entry name" value="Plipid/glycerol_acylTrfase"/>
</dbReference>
<accession>A0ABP9Q0N4</accession>
<dbReference type="GO" id="GO:0016746">
    <property type="term" value="F:acyltransferase activity"/>
    <property type="evidence" value="ECO:0007669"/>
    <property type="project" value="UniProtKB-KW"/>
</dbReference>
<dbReference type="InterPro" id="IPR041728">
    <property type="entry name" value="GPAT/DHAPAT_LPLAT"/>
</dbReference>
<evidence type="ECO:0000256" key="5">
    <source>
        <dbReference type="ARBA" id="ARBA00023315"/>
    </source>
</evidence>
<evidence type="ECO:0000313" key="7">
    <source>
        <dbReference type="EMBL" id="GAA5154965.1"/>
    </source>
</evidence>
<evidence type="ECO:0000313" key="8">
    <source>
        <dbReference type="Proteomes" id="UP001428817"/>
    </source>
</evidence>
<dbReference type="RefSeq" id="WP_185063835.1">
    <property type="nucleotide sequence ID" value="NZ_BAABJP010000010.1"/>
</dbReference>
<feature type="domain" description="Phospholipid/glycerol acyltransferase" evidence="6">
    <location>
        <begin position="128"/>
        <end position="255"/>
    </location>
</feature>
<sequence length="635" mass="70005">MRVVKPTVVRDQVVTVLGRTGARGPLRGAGLLPRPSRPMPGDTREVCQLLESESFRSAVGELADSLGRPAEAALDEAGDFLREMSATHVPRVTGLFDRVGGWLTRGLDELVDEDGLAELRRLDRKHALVFLISHRSYLDEFLMPPMIAAGGLSPMYGMAGANLNFFPLGTVARRNGMVHVRRATRDQPIYRLALRSFVGQLVANKANLGWSIEGGRTRTGKLRPPRHGLLRYVTDALDGRPDADPLLVPVSIMYDQLPVHEIGKMASEARGAGKEPEDVRWLVNYARGLRERLGRVYLDFGRPLPLRARLTELREQEVSNQVERVALDVCHRINEATPVTPTAAVCIALLGANRALTLDQVLATVRPLAEYVIGRGWPVAGAANLTDRSTIRWALRELVRSGVLTAYSGGTETVWGIGPEQHLIAATYRNSAIHVLLGRAIAELALLAVAESSVVPAEREPRTAWDEALRLRELLKFDFFFAQREQFADELAAEIAILAAPDATAGLDVTPNQAREWLARARPLVAHLALRPFLDAYRVVGEQLAGMDEDEAVDEEALVDACLRVGHQWALQRILASEESVTGEMFRTALNLARHRDLVNSDAPHLAKRRRAFADELAEVGRAINRIADRDRASQ</sequence>
<protein>
    <submittedName>
        <fullName evidence="7">Lysophospholipid acyltransferase</fullName>
    </submittedName>
</protein>
<name>A0ABP9Q0N4_9PSEU</name>
<keyword evidence="4" id="KW-0472">Membrane</keyword>
<dbReference type="PIRSF" id="PIRSF000437">
    <property type="entry name" value="GPAT_DHAPAT"/>
    <property type="match status" value="1"/>
</dbReference>
<organism evidence="7 8">
    <name type="scientific">Pseudonocardia eucalypti</name>
    <dbReference type="NCBI Taxonomy" id="648755"/>
    <lineage>
        <taxon>Bacteria</taxon>
        <taxon>Bacillati</taxon>
        <taxon>Actinomycetota</taxon>
        <taxon>Actinomycetes</taxon>
        <taxon>Pseudonocardiales</taxon>
        <taxon>Pseudonocardiaceae</taxon>
        <taxon>Pseudonocardia</taxon>
    </lineage>
</organism>
<dbReference type="SMART" id="SM00563">
    <property type="entry name" value="PlsC"/>
    <property type="match status" value="1"/>
</dbReference>
<dbReference type="CDD" id="cd07993">
    <property type="entry name" value="LPLAT_DHAPAT-like"/>
    <property type="match status" value="1"/>
</dbReference>
<keyword evidence="5 7" id="KW-0012">Acyltransferase</keyword>
<keyword evidence="8" id="KW-1185">Reference proteome</keyword>
<keyword evidence="3" id="KW-0808">Transferase</keyword>
<evidence type="ECO:0000259" key="6">
    <source>
        <dbReference type="SMART" id="SM00563"/>
    </source>
</evidence>
<dbReference type="InterPro" id="IPR022284">
    <property type="entry name" value="GPAT/DHAPAT"/>
</dbReference>